<accession>A0A7U2EU64</accession>
<evidence type="ECO:0000313" key="1">
    <source>
        <dbReference type="EMBL" id="QRC92856.1"/>
    </source>
</evidence>
<reference evidence="2" key="1">
    <citation type="journal article" date="2021" name="BMC Genomics">
        <title>Chromosome-level genome assembly and manually-curated proteome of model necrotroph Parastagonospora nodorum Sn15 reveals a genome-wide trove of candidate effector homologs, and redundancy of virulence-related functions within an accessory chromosome.</title>
        <authorList>
            <person name="Bertazzoni S."/>
            <person name="Jones D.A.B."/>
            <person name="Phan H.T."/>
            <person name="Tan K.-C."/>
            <person name="Hane J.K."/>
        </authorList>
    </citation>
    <scope>NUCLEOTIDE SEQUENCE [LARGE SCALE GENOMIC DNA]</scope>
    <source>
        <strain evidence="2">SN15 / ATCC MYA-4574 / FGSC 10173)</strain>
    </source>
</reference>
<name>A0A7U2EU64_PHANO</name>
<gene>
    <name evidence="1" type="ORF">JI435_403060</name>
</gene>
<sequence>MPGISARNETCFHCTENMESLYIRPRPHLCAQQEIVIFADLLGLYSAQNFISRLPPR</sequence>
<proteinExistence type="predicted"/>
<organism evidence="1 2">
    <name type="scientific">Phaeosphaeria nodorum (strain SN15 / ATCC MYA-4574 / FGSC 10173)</name>
    <name type="common">Glume blotch fungus</name>
    <name type="synonym">Parastagonospora nodorum</name>
    <dbReference type="NCBI Taxonomy" id="321614"/>
    <lineage>
        <taxon>Eukaryota</taxon>
        <taxon>Fungi</taxon>
        <taxon>Dikarya</taxon>
        <taxon>Ascomycota</taxon>
        <taxon>Pezizomycotina</taxon>
        <taxon>Dothideomycetes</taxon>
        <taxon>Pleosporomycetidae</taxon>
        <taxon>Pleosporales</taxon>
        <taxon>Pleosporineae</taxon>
        <taxon>Phaeosphaeriaceae</taxon>
        <taxon>Parastagonospora</taxon>
    </lineage>
</organism>
<keyword evidence="2" id="KW-1185">Reference proteome</keyword>
<evidence type="ECO:0000313" key="2">
    <source>
        <dbReference type="Proteomes" id="UP000663193"/>
    </source>
</evidence>
<protein>
    <submittedName>
        <fullName evidence="1">Uncharacterized protein</fullName>
    </submittedName>
</protein>
<dbReference type="VEuPathDB" id="FungiDB:JI435_403060"/>
<dbReference type="AlphaFoldDB" id="A0A7U2EU64"/>
<dbReference type="Proteomes" id="UP000663193">
    <property type="component" value="Chromosome 2"/>
</dbReference>
<dbReference type="EMBL" id="CP069024">
    <property type="protein sequence ID" value="QRC92856.1"/>
    <property type="molecule type" value="Genomic_DNA"/>
</dbReference>